<accession>A0A4Y9ELP4</accession>
<dbReference type="Proteomes" id="UP000297737">
    <property type="component" value="Unassembled WGS sequence"/>
</dbReference>
<dbReference type="Pfam" id="PF12412">
    <property type="entry name" value="DUF3667"/>
    <property type="match status" value="1"/>
</dbReference>
<feature type="transmembrane region" description="Helical" evidence="1">
    <location>
        <begin position="261"/>
        <end position="282"/>
    </location>
</feature>
<evidence type="ECO:0000313" key="3">
    <source>
        <dbReference type="Proteomes" id="UP000297737"/>
    </source>
</evidence>
<feature type="transmembrane region" description="Helical" evidence="1">
    <location>
        <begin position="104"/>
        <end position="125"/>
    </location>
</feature>
<keyword evidence="3" id="KW-1185">Reference proteome</keyword>
<sequence length="378" mass="41084">MSGQIDAFGNLATAALAAQEFDRGPLHDPGAPGLCANCEAPVAGRFCANCGQPSHVHRSVLHVVEEFLHGLTHFDGKAWKTLPLLLFRPGKLTYDYVHGKRARYVPPVALFLLSVFMMFFAFSFVEGPPDMQLDAPVVVSGTPAERAKLRTDADSAFAELEQELAAARADPKRADDVAGLEIAVRAGKSAQAAAHRVSDGKSLISDDDKSKLSIEGAAKMLRDADKKGELGLDTGSKAINDRIRHALDNPELTIYKVQSKAYKFSFLLVPLSLPVLWLMFMFRRHVYLYDHTVFALYSLSFMSVVVIAASTMFALGYRGALYAPLLLLVPPLHMFAQLKGAYQLSVFGAAWRAIVLATAAVITLAFFAVLIALLGMVD</sequence>
<protein>
    <submittedName>
        <fullName evidence="2">DUF3667 domain-containing protein</fullName>
    </submittedName>
</protein>
<keyword evidence="1" id="KW-0812">Transmembrane</keyword>
<dbReference type="OrthoDB" id="9111327at2"/>
<evidence type="ECO:0000313" key="2">
    <source>
        <dbReference type="EMBL" id="TFU01447.1"/>
    </source>
</evidence>
<keyword evidence="1" id="KW-0472">Membrane</keyword>
<keyword evidence="1" id="KW-1133">Transmembrane helix</keyword>
<dbReference type="InterPro" id="IPR022134">
    <property type="entry name" value="DUF3667"/>
</dbReference>
<feature type="transmembrane region" description="Helical" evidence="1">
    <location>
        <begin position="354"/>
        <end position="377"/>
    </location>
</feature>
<evidence type="ECO:0000256" key="1">
    <source>
        <dbReference type="SAM" id="Phobius"/>
    </source>
</evidence>
<feature type="transmembrane region" description="Helical" evidence="1">
    <location>
        <begin position="321"/>
        <end position="342"/>
    </location>
</feature>
<proteinExistence type="predicted"/>
<name>A0A4Y9ELP4_9SPHN</name>
<comment type="caution">
    <text evidence="2">The sequence shown here is derived from an EMBL/GenBank/DDBJ whole genome shotgun (WGS) entry which is preliminary data.</text>
</comment>
<dbReference type="RefSeq" id="WP_135246951.1">
    <property type="nucleotide sequence ID" value="NZ_SIHO01000003.1"/>
</dbReference>
<dbReference type="AlphaFoldDB" id="A0A4Y9ELP4"/>
<reference evidence="2 3" key="1">
    <citation type="submission" date="2019-02" db="EMBL/GenBank/DDBJ databases">
        <title>Polymorphobacter sp. isolated from the lake at the Tibet of China.</title>
        <authorList>
            <person name="Li A."/>
        </authorList>
    </citation>
    <scope>NUCLEOTIDE SEQUENCE [LARGE SCALE GENOMIC DNA]</scope>
    <source>
        <strain evidence="2 3">DJ1R-1</strain>
    </source>
</reference>
<gene>
    <name evidence="2" type="ORF">EUV02_14315</name>
</gene>
<feature type="transmembrane region" description="Helical" evidence="1">
    <location>
        <begin position="294"/>
        <end position="315"/>
    </location>
</feature>
<organism evidence="2 3">
    <name type="scientific">Glacieibacterium arshaanense</name>
    <dbReference type="NCBI Taxonomy" id="2511025"/>
    <lineage>
        <taxon>Bacteria</taxon>
        <taxon>Pseudomonadati</taxon>
        <taxon>Pseudomonadota</taxon>
        <taxon>Alphaproteobacteria</taxon>
        <taxon>Sphingomonadales</taxon>
        <taxon>Sphingosinicellaceae</taxon>
        <taxon>Glacieibacterium</taxon>
    </lineage>
</organism>
<dbReference type="EMBL" id="SIHO01000003">
    <property type="protein sequence ID" value="TFU01447.1"/>
    <property type="molecule type" value="Genomic_DNA"/>
</dbReference>